<feature type="binding site" evidence="3">
    <location>
        <begin position="54"/>
        <end position="56"/>
    </location>
    <ligand>
        <name>ATP</name>
        <dbReference type="ChEBI" id="CHEBI:30616"/>
    </ligand>
</feature>
<evidence type="ECO:0000313" key="6">
    <source>
        <dbReference type="Proteomes" id="UP000195607"/>
    </source>
</evidence>
<dbReference type="RefSeq" id="WP_148690219.1">
    <property type="nucleotide sequence ID" value="NZ_LT671858.1"/>
</dbReference>
<feature type="binding site" evidence="2">
    <location>
        <position position="282"/>
    </location>
    <ligand>
        <name>Zn(2+)</name>
        <dbReference type="ChEBI" id="CHEBI:29105"/>
        <label>2</label>
    </ligand>
</feature>
<dbReference type="GO" id="GO:0000049">
    <property type="term" value="F:tRNA binding"/>
    <property type="evidence" value="ECO:0007669"/>
    <property type="project" value="InterPro"/>
</dbReference>
<keyword evidence="2" id="KW-0862">Zinc</keyword>
<gene>
    <name evidence="5" type="ORF">CSP5_1922</name>
</gene>
<feature type="binding site" evidence="3">
    <location>
        <position position="169"/>
    </location>
    <ligand>
        <name>ATP</name>
        <dbReference type="ChEBI" id="CHEBI:30616"/>
    </ligand>
</feature>
<dbReference type="PIRSF" id="PIRSF004976">
    <property type="entry name" value="ATPase_YdaO"/>
    <property type="match status" value="1"/>
</dbReference>
<dbReference type="GO" id="GO:0002144">
    <property type="term" value="C:cytosolic tRNA wobble base thiouridylase complex"/>
    <property type="evidence" value="ECO:0007669"/>
    <property type="project" value="TreeGrafter"/>
</dbReference>
<dbReference type="GeneID" id="41589158"/>
<dbReference type="GO" id="GO:0005524">
    <property type="term" value="F:ATP binding"/>
    <property type="evidence" value="ECO:0007669"/>
    <property type="project" value="UniProtKB-KW"/>
</dbReference>
<protein>
    <submittedName>
        <fullName evidence="5">tRNA 2-thiolation protein</fullName>
    </submittedName>
</protein>
<evidence type="ECO:0000256" key="3">
    <source>
        <dbReference type="PIRSR" id="PIRSR004976-51"/>
    </source>
</evidence>
<keyword evidence="3" id="KW-0547">Nucleotide-binding</keyword>
<feature type="domain" description="tRNA(Ile)-lysidine/2-thiocytidine synthase N-terminal" evidence="4">
    <location>
        <begin position="51"/>
        <end position="242"/>
    </location>
</feature>
<dbReference type="Gene3D" id="3.40.50.620">
    <property type="entry name" value="HUPs"/>
    <property type="match status" value="1"/>
</dbReference>
<dbReference type="EMBL" id="LT671858">
    <property type="protein sequence ID" value="SIM86929.1"/>
    <property type="molecule type" value="Genomic_DNA"/>
</dbReference>
<feature type="binding site" evidence="3">
    <location>
        <position position="85"/>
    </location>
    <ligand>
        <name>ATP</name>
        <dbReference type="ChEBI" id="CHEBI:30616"/>
    </ligand>
</feature>
<evidence type="ECO:0000313" key="5">
    <source>
        <dbReference type="EMBL" id="SIM86929.1"/>
    </source>
</evidence>
<feature type="binding site" evidence="2">
    <location>
        <position position="297"/>
    </location>
    <ligand>
        <name>Zn(2+)</name>
        <dbReference type="ChEBI" id="CHEBI:29105"/>
        <label>2</label>
    </ligand>
</feature>
<organism evidence="5 6">
    <name type="scientific">Cuniculiplasma divulgatum</name>
    <dbReference type="NCBI Taxonomy" id="1673428"/>
    <lineage>
        <taxon>Archaea</taxon>
        <taxon>Methanobacteriati</taxon>
        <taxon>Thermoplasmatota</taxon>
        <taxon>Thermoplasmata</taxon>
        <taxon>Thermoplasmatales</taxon>
        <taxon>Cuniculiplasmataceae</taxon>
        <taxon>Cuniculiplasma</taxon>
    </lineage>
</organism>
<evidence type="ECO:0000256" key="2">
    <source>
        <dbReference type="PIRSR" id="PIRSR004976-50"/>
    </source>
</evidence>
<dbReference type="PANTHER" id="PTHR11807">
    <property type="entry name" value="ATPASES OF THE PP SUPERFAMILY-RELATED"/>
    <property type="match status" value="1"/>
</dbReference>
<dbReference type="AlphaFoldDB" id="A0A1N5WP26"/>
<dbReference type="GO" id="GO:0046872">
    <property type="term" value="F:metal ion binding"/>
    <property type="evidence" value="ECO:0007669"/>
    <property type="project" value="UniProtKB-KW"/>
</dbReference>
<accession>A0A1N5WP26</accession>
<dbReference type="NCBIfam" id="TIGR00269">
    <property type="entry name" value="TIGR00269 family protein"/>
    <property type="match status" value="1"/>
</dbReference>
<dbReference type="SUPFAM" id="SSF52402">
    <property type="entry name" value="Adenine nucleotide alpha hydrolases-like"/>
    <property type="match status" value="1"/>
</dbReference>
<dbReference type="PANTHER" id="PTHR11807:SF12">
    <property type="entry name" value="CYTOPLASMIC TRNA 2-THIOLATION PROTEIN 1"/>
    <property type="match status" value="1"/>
</dbReference>
<dbReference type="Proteomes" id="UP000195607">
    <property type="component" value="Chromosome I"/>
</dbReference>
<reference evidence="5 6" key="1">
    <citation type="submission" date="2016-04" db="EMBL/GenBank/DDBJ databases">
        <authorList>
            <person name="Evans L.H."/>
            <person name="Alamgir A."/>
            <person name="Owens N."/>
            <person name="Weber N.D."/>
            <person name="Virtaneva K."/>
            <person name="Barbian K."/>
            <person name="Babar A."/>
            <person name="Rosenke K."/>
        </authorList>
    </citation>
    <scope>NUCLEOTIDE SEQUENCE [LARGE SCALE GENOMIC DNA]</scope>
    <source>
        <strain evidence="6">S5(T) (JCM 30642 \VKM B-2941)</strain>
    </source>
</reference>
<keyword evidence="2" id="KW-0479">Metal-binding</keyword>
<sequence>MKCSKCEQTAVFESKPTGSSLCKFHFVESVERRFKQEIRRQVHFNNGNTTIGVAISGGKDSSVLLYLLWKTMQKKKNVVLKAFTIDEGIEGYRSEGLKTAEKLCNKLGISHEVITFSGSFNTEMDQVVRSGNLQGSPCAYCGPMRRDLMNRMSEEFNADYVALGINLDDYSQSIMMNVLRGDYEKMLRMAPHKNRIQGLVPRIIPLRKIYEKEVKLYAILEGIEHDMGWCPYAMEAQRNKVRSLLNSIEENSPGTKLAIEGFLEKLQKHEIKQEEIILTEKCLICGNPSNGPYCQSCIRNGKAKSNKLSI</sequence>
<proteinExistence type="predicted"/>
<dbReference type="GO" id="GO:0002143">
    <property type="term" value="P:tRNA wobble position uridine thiolation"/>
    <property type="evidence" value="ECO:0007669"/>
    <property type="project" value="TreeGrafter"/>
</dbReference>
<dbReference type="Pfam" id="PF01171">
    <property type="entry name" value="ATP_bind_3"/>
    <property type="match status" value="1"/>
</dbReference>
<feature type="binding site" evidence="2">
    <location>
        <position position="285"/>
    </location>
    <ligand>
        <name>Zn(2+)</name>
        <dbReference type="ChEBI" id="CHEBI:29105"/>
        <label>2</label>
    </ligand>
</feature>
<keyword evidence="3" id="KW-0067">ATP-binding</keyword>
<dbReference type="GO" id="GO:0016740">
    <property type="term" value="F:transferase activity"/>
    <property type="evidence" value="ECO:0007669"/>
    <property type="project" value="UniProtKB-KW"/>
</dbReference>
<feature type="binding site" evidence="3">
    <location>
        <position position="60"/>
    </location>
    <ligand>
        <name>ATP</name>
        <dbReference type="ChEBI" id="CHEBI:30616"/>
    </ligand>
</feature>
<evidence type="ECO:0000259" key="4">
    <source>
        <dbReference type="Pfam" id="PF01171"/>
    </source>
</evidence>
<name>A0A1N5WP26_9ARCH</name>
<feature type="binding site" evidence="3">
    <location>
        <position position="164"/>
    </location>
    <ligand>
        <name>ATP</name>
        <dbReference type="ChEBI" id="CHEBI:30616"/>
    </ligand>
</feature>
<dbReference type="InterPro" id="IPR000541">
    <property type="entry name" value="Ncs6/Tuc1/Ctu1"/>
</dbReference>
<feature type="binding site" evidence="2">
    <location>
        <position position="6"/>
    </location>
    <ligand>
        <name>Zn(2+)</name>
        <dbReference type="ChEBI" id="CHEBI:29105"/>
        <label>1</label>
    </ligand>
</feature>
<evidence type="ECO:0000256" key="1">
    <source>
        <dbReference type="ARBA" id="ARBA00022679"/>
    </source>
</evidence>
<dbReference type="InterPro" id="IPR011063">
    <property type="entry name" value="TilS/TtcA_N"/>
</dbReference>
<feature type="binding site" evidence="2">
    <location>
        <position position="3"/>
    </location>
    <ligand>
        <name>Zn(2+)</name>
        <dbReference type="ChEBI" id="CHEBI:29105"/>
        <label>1</label>
    </ligand>
</feature>
<feature type="binding site" evidence="2">
    <location>
        <position position="294"/>
    </location>
    <ligand>
        <name>Zn(2+)</name>
        <dbReference type="ChEBI" id="CHEBI:29105"/>
        <label>2</label>
    </ligand>
</feature>
<dbReference type="InterPro" id="IPR035107">
    <property type="entry name" value="tRNA_thiolation_TtcA_Ctu1"/>
</dbReference>
<dbReference type="InterPro" id="IPR014729">
    <property type="entry name" value="Rossmann-like_a/b/a_fold"/>
</dbReference>
<feature type="binding site" evidence="2">
    <location>
        <position position="25"/>
    </location>
    <ligand>
        <name>Zn(2+)</name>
        <dbReference type="ChEBI" id="CHEBI:29105"/>
        <label>1</label>
    </ligand>
</feature>
<feature type="binding site" evidence="2">
    <location>
        <position position="22"/>
    </location>
    <ligand>
        <name>Zn(2+)</name>
        <dbReference type="ChEBI" id="CHEBI:29105"/>
        <label>1</label>
    </ligand>
</feature>
<keyword evidence="1" id="KW-0808">Transferase</keyword>